<evidence type="ECO:0000313" key="2">
    <source>
        <dbReference type="EMBL" id="MPC54360.1"/>
    </source>
</evidence>
<organism evidence="2 3">
    <name type="scientific">Portunus trituberculatus</name>
    <name type="common">Swimming crab</name>
    <name type="synonym">Neptunus trituberculatus</name>
    <dbReference type="NCBI Taxonomy" id="210409"/>
    <lineage>
        <taxon>Eukaryota</taxon>
        <taxon>Metazoa</taxon>
        <taxon>Ecdysozoa</taxon>
        <taxon>Arthropoda</taxon>
        <taxon>Crustacea</taxon>
        <taxon>Multicrustacea</taxon>
        <taxon>Malacostraca</taxon>
        <taxon>Eumalacostraca</taxon>
        <taxon>Eucarida</taxon>
        <taxon>Decapoda</taxon>
        <taxon>Pleocyemata</taxon>
        <taxon>Brachyura</taxon>
        <taxon>Eubrachyura</taxon>
        <taxon>Portunoidea</taxon>
        <taxon>Portunidae</taxon>
        <taxon>Portuninae</taxon>
        <taxon>Portunus</taxon>
    </lineage>
</organism>
<proteinExistence type="predicted"/>
<dbReference type="AlphaFoldDB" id="A0A5B7G2Q5"/>
<sequence length="357" mass="38049">MNKAPANKRSAEAISEELTFTASPVESQYICLAAGHPRETIIHVKKACRTPWKPTPLLALLQLGTSRCRVSFSEGSDKTLAQIYEWFMALLKQHLSLEPLMKEGEPRLQLLSLLEGAVPNSVHLFGLSRFRMGLYTPEPDLCGHCSHFEHQSWKCKLVLYCSCPAISISTPAGAAALIQSREAQPLIPVTLPPVPVPHRTAPNYVTVVGAAGAALASQAGMPTEVKGLSVRVTALERQRDASTPLPQLVLIPVQPVPQPAHENQPLSVPPSPLPQPMSAPVQPVPDNQHQRVAASPQPQPVTPDCAGQSLAPASQATSTSLATAPTGPGPTLSVADRTPSWSGSSSEEADLDCILMT</sequence>
<dbReference type="EMBL" id="VSRR010012295">
    <property type="protein sequence ID" value="MPC54360.1"/>
    <property type="molecule type" value="Genomic_DNA"/>
</dbReference>
<comment type="caution">
    <text evidence="2">The sequence shown here is derived from an EMBL/GenBank/DDBJ whole genome shotgun (WGS) entry which is preliminary data.</text>
</comment>
<accession>A0A5B7G2Q5</accession>
<protein>
    <submittedName>
        <fullName evidence="2">Uncharacterized protein</fullName>
    </submittedName>
</protein>
<dbReference type="Proteomes" id="UP000324222">
    <property type="component" value="Unassembled WGS sequence"/>
</dbReference>
<evidence type="ECO:0000256" key="1">
    <source>
        <dbReference type="SAM" id="MobiDB-lite"/>
    </source>
</evidence>
<reference evidence="2 3" key="1">
    <citation type="submission" date="2019-05" db="EMBL/GenBank/DDBJ databases">
        <title>Another draft genome of Portunus trituberculatus and its Hox gene families provides insights of decapod evolution.</title>
        <authorList>
            <person name="Jeong J.-H."/>
            <person name="Song I."/>
            <person name="Kim S."/>
            <person name="Choi T."/>
            <person name="Kim D."/>
            <person name="Ryu S."/>
            <person name="Kim W."/>
        </authorList>
    </citation>
    <scope>NUCLEOTIDE SEQUENCE [LARGE SCALE GENOMIC DNA]</scope>
    <source>
        <tissue evidence="2">Muscle</tissue>
    </source>
</reference>
<gene>
    <name evidence="2" type="ORF">E2C01_048270</name>
</gene>
<feature type="compositionally biased region" description="Pro residues" evidence="1">
    <location>
        <begin position="267"/>
        <end position="277"/>
    </location>
</feature>
<feature type="compositionally biased region" description="Low complexity" evidence="1">
    <location>
        <begin position="308"/>
        <end position="326"/>
    </location>
</feature>
<evidence type="ECO:0000313" key="3">
    <source>
        <dbReference type="Proteomes" id="UP000324222"/>
    </source>
</evidence>
<name>A0A5B7G2Q5_PORTR</name>
<keyword evidence="3" id="KW-1185">Reference proteome</keyword>
<feature type="region of interest" description="Disordered" evidence="1">
    <location>
        <begin position="257"/>
        <end position="357"/>
    </location>
</feature>